<dbReference type="RefSeq" id="WP_126074786.1">
    <property type="nucleotide sequence ID" value="NZ_CP051166.1"/>
</dbReference>
<protein>
    <recommendedName>
        <fullName evidence="3">Metal-dependent hydrolase</fullName>
    </recommendedName>
</protein>
<evidence type="ECO:0000313" key="1">
    <source>
        <dbReference type="EMBL" id="RSZ58213.1"/>
    </source>
</evidence>
<comment type="caution">
    <text evidence="1">The sequence shown here is derived from an EMBL/GenBank/DDBJ whole genome shotgun (WGS) entry which is preliminary data.</text>
</comment>
<gene>
    <name evidence="1" type="ORF">EJB06_14720</name>
</gene>
<accession>A0A430HL34</accession>
<evidence type="ECO:0000313" key="2">
    <source>
        <dbReference type="Proteomes" id="UP000278085"/>
    </source>
</evidence>
<dbReference type="EMBL" id="RXLQ01000007">
    <property type="protein sequence ID" value="RSZ58213.1"/>
    <property type="molecule type" value="Genomic_DNA"/>
</dbReference>
<proteinExistence type="predicted"/>
<sequence>MSSLIGHAASGGAVDVAHAPTAPPRARLALAVAACSHPVPDLLAGVHLVSLFWPLPLAQAGSPFGLLPGAGKLSLTNKFMWRNLLIECACCCRCMPSTSPALAWSIRIHGSMPFQSRLLLRGVL</sequence>
<organism evidence="1 2">
    <name type="scientific">Massilia atriviolacea</name>
    <dbReference type="NCBI Taxonomy" id="2495579"/>
    <lineage>
        <taxon>Bacteria</taxon>
        <taxon>Pseudomonadati</taxon>
        <taxon>Pseudomonadota</taxon>
        <taxon>Betaproteobacteria</taxon>
        <taxon>Burkholderiales</taxon>
        <taxon>Oxalobacteraceae</taxon>
        <taxon>Telluria group</taxon>
        <taxon>Massilia</taxon>
    </lineage>
</organism>
<reference evidence="1 2" key="1">
    <citation type="submission" date="2018-12" db="EMBL/GenBank/DDBJ databases">
        <authorList>
            <person name="Yang E."/>
        </authorList>
    </citation>
    <scope>NUCLEOTIDE SEQUENCE [LARGE SCALE GENOMIC DNA]</scope>
    <source>
        <strain evidence="1 2">SOD</strain>
    </source>
</reference>
<dbReference type="AlphaFoldDB" id="A0A430HL34"/>
<keyword evidence="2" id="KW-1185">Reference proteome</keyword>
<dbReference type="Proteomes" id="UP000278085">
    <property type="component" value="Unassembled WGS sequence"/>
</dbReference>
<name>A0A430HL34_9BURK</name>
<dbReference type="OrthoDB" id="6059269at2"/>
<evidence type="ECO:0008006" key="3">
    <source>
        <dbReference type="Google" id="ProtNLM"/>
    </source>
</evidence>